<name>B8CIG7_SHEPW</name>
<dbReference type="KEGG" id="swp:swp_0621"/>
<dbReference type="Proteomes" id="UP000000753">
    <property type="component" value="Chromosome"/>
</dbReference>
<proteinExistence type="predicted"/>
<keyword evidence="2" id="KW-1185">Reference proteome</keyword>
<reference evidence="1 2" key="1">
    <citation type="journal article" date="2008" name="PLoS ONE">
        <title>Environmental adaptation: genomic analysis of the piezotolerant and psychrotolerant deep-sea iron reducing bacterium Shewanella piezotolerans WP3.</title>
        <authorList>
            <person name="Wang F."/>
            <person name="Wang J."/>
            <person name="Jian H."/>
            <person name="Zhang B."/>
            <person name="Li S."/>
            <person name="Wang F."/>
            <person name="Zeng X."/>
            <person name="Gao L."/>
            <person name="Bartlett D.H."/>
            <person name="Yu J."/>
            <person name="Hu S."/>
            <person name="Xiao X."/>
        </authorList>
    </citation>
    <scope>NUCLEOTIDE SEQUENCE [LARGE SCALE GENOMIC DNA]</scope>
    <source>
        <strain evidence="2">WP3 / JCM 13877</strain>
    </source>
</reference>
<dbReference type="AlphaFoldDB" id="B8CIG7"/>
<dbReference type="EMBL" id="CP000472">
    <property type="protein sequence ID" value="ACJ27443.1"/>
    <property type="molecule type" value="Genomic_DNA"/>
</dbReference>
<gene>
    <name evidence="1" type="ordered locus">swp_0621</name>
</gene>
<dbReference type="HOGENOM" id="CLU_3358446_0_0_6"/>
<protein>
    <submittedName>
        <fullName evidence="1">Uncharacterized protein</fullName>
    </submittedName>
</protein>
<evidence type="ECO:0000313" key="2">
    <source>
        <dbReference type="Proteomes" id="UP000000753"/>
    </source>
</evidence>
<organism evidence="1 2">
    <name type="scientific">Shewanella piezotolerans (strain WP3 / JCM 13877)</name>
    <dbReference type="NCBI Taxonomy" id="225849"/>
    <lineage>
        <taxon>Bacteria</taxon>
        <taxon>Pseudomonadati</taxon>
        <taxon>Pseudomonadota</taxon>
        <taxon>Gammaproteobacteria</taxon>
        <taxon>Alteromonadales</taxon>
        <taxon>Shewanellaceae</taxon>
        <taxon>Shewanella</taxon>
    </lineage>
</organism>
<accession>B8CIG7</accession>
<sequence length="36" mass="3967">MAVIGIAVRYLIGIVYPYGLDIKFSHLNGMIATQNN</sequence>
<evidence type="ECO:0000313" key="1">
    <source>
        <dbReference type="EMBL" id="ACJ27443.1"/>
    </source>
</evidence>